<dbReference type="InterPro" id="IPR018197">
    <property type="entry name" value="Glycerate_kinase_RE-like"/>
</dbReference>
<dbReference type="InterPro" id="IPR018193">
    <property type="entry name" value="Glyc_kinase_flavodox-like_fold"/>
</dbReference>
<accession>A0AAE8EMC8</accession>
<proteinExistence type="inferred from homology"/>
<dbReference type="NCBIfam" id="TIGR00045">
    <property type="entry name" value="glycerate kinase"/>
    <property type="match status" value="1"/>
</dbReference>
<dbReference type="KEGG" id="bgj:AWC36_00600"/>
<comment type="similarity">
    <text evidence="1 4">Belongs to the glycerate kinase type-1 family.</text>
</comment>
<gene>
    <name evidence="5" type="ORF">BIY26_14420</name>
</gene>
<dbReference type="GO" id="GO:0008887">
    <property type="term" value="F:glycerate kinase activity"/>
    <property type="evidence" value="ECO:0007669"/>
    <property type="project" value="UniProtKB-UniRule"/>
</dbReference>
<dbReference type="GO" id="GO:0031388">
    <property type="term" value="P:organic acid phosphorylation"/>
    <property type="evidence" value="ECO:0007669"/>
    <property type="project" value="UniProtKB-UniRule"/>
</dbReference>
<organism evidence="5 6">
    <name type="scientific">Brenneria goodwinii</name>
    <dbReference type="NCBI Taxonomy" id="1109412"/>
    <lineage>
        <taxon>Bacteria</taxon>
        <taxon>Pseudomonadati</taxon>
        <taxon>Pseudomonadota</taxon>
        <taxon>Gammaproteobacteria</taxon>
        <taxon>Enterobacterales</taxon>
        <taxon>Pectobacteriaceae</taxon>
        <taxon>Brenneria</taxon>
    </lineage>
</organism>
<evidence type="ECO:0000313" key="6">
    <source>
        <dbReference type="Proteomes" id="UP000285972"/>
    </source>
</evidence>
<evidence type="ECO:0000256" key="4">
    <source>
        <dbReference type="PIRNR" id="PIRNR006078"/>
    </source>
</evidence>
<keyword evidence="2 4" id="KW-0808">Transferase</keyword>
<dbReference type="InterPro" id="IPR036129">
    <property type="entry name" value="Glycerate_kinase_sf"/>
</dbReference>
<dbReference type="InterPro" id="IPR004381">
    <property type="entry name" value="Glycerate_kinase"/>
</dbReference>
<dbReference type="Pfam" id="PF02595">
    <property type="entry name" value="Gly_kinase"/>
    <property type="match status" value="1"/>
</dbReference>
<dbReference type="Gene3D" id="3.40.50.10350">
    <property type="entry name" value="Glycerate kinase, domain 1"/>
    <property type="match status" value="1"/>
</dbReference>
<dbReference type="PANTHER" id="PTHR21599">
    <property type="entry name" value="GLYCERATE KINASE"/>
    <property type="match status" value="1"/>
</dbReference>
<evidence type="ECO:0000256" key="3">
    <source>
        <dbReference type="ARBA" id="ARBA00022777"/>
    </source>
</evidence>
<reference evidence="5 6" key="1">
    <citation type="submission" date="2016-09" db="EMBL/GenBank/DDBJ databases">
        <authorList>
            <person name="Doonan J."/>
            <person name="Pachebat J.A."/>
            <person name="Golyshin P.N."/>
            <person name="Denman S."/>
            <person name="Mcdonald J.E."/>
        </authorList>
    </citation>
    <scope>NUCLEOTIDE SEQUENCE [LARGE SCALE GENOMIC DNA]</scope>
    <source>
        <strain evidence="5 6">FRB141</strain>
    </source>
</reference>
<sequence>MKIVIAPDSYKESMSAQDVAAQIERGFRDVFPDACYVKLPVADGGEGTVEAMVAATNGRIVNVKVTGPLGDNIAAFFGLSGDEKTAFIEMAAASGLEQVPAQQRNPLLTTSYGTGELIRCALDHGVEHCIIGIGGSATNDGGAGMAQALGAKLLDASGSQIGFGGGELDKLASIDIGELDARIKKCRFEVACDVTNPLTGEQGASAIFGPQKGATDQMIEQLDNALGHYAEVIRHDLDTDVEQVPGAGAAGGMGAALLAFCGADLRQGIEIVTEALGLDEIVRDASLVITGEGRIDSQTIHGKVPIGVARVAKRYDKPVIGIAGSLTADVGVVHEHGLDAVFSVLYHICSLEEALDNAAENVRMTARNIAATIKLSQGLS</sequence>
<dbReference type="GeneID" id="70905268"/>
<comment type="caution">
    <text evidence="5">The sequence shown here is derived from an EMBL/GenBank/DDBJ whole genome shotgun (WGS) entry which is preliminary data.</text>
</comment>
<dbReference type="SUPFAM" id="SSF110738">
    <property type="entry name" value="Glycerate kinase I"/>
    <property type="match status" value="1"/>
</dbReference>
<dbReference type="EMBL" id="MJLX01000040">
    <property type="protein sequence ID" value="RLM21429.1"/>
    <property type="molecule type" value="Genomic_DNA"/>
</dbReference>
<keyword evidence="3 4" id="KW-0418">Kinase</keyword>
<dbReference type="Gene3D" id="3.90.1510.10">
    <property type="entry name" value="Glycerate kinase, domain 2"/>
    <property type="match status" value="1"/>
</dbReference>
<evidence type="ECO:0000256" key="2">
    <source>
        <dbReference type="ARBA" id="ARBA00022679"/>
    </source>
</evidence>
<dbReference type="Proteomes" id="UP000285972">
    <property type="component" value="Unassembled WGS sequence"/>
</dbReference>
<dbReference type="PIRSF" id="PIRSF006078">
    <property type="entry name" value="GlxK"/>
    <property type="match status" value="1"/>
</dbReference>
<dbReference type="AlphaFoldDB" id="A0AAE8EMC8"/>
<name>A0AAE8EMC8_9GAMM</name>
<evidence type="ECO:0000313" key="5">
    <source>
        <dbReference type="EMBL" id="RLM21429.1"/>
    </source>
</evidence>
<dbReference type="PANTHER" id="PTHR21599:SF7">
    <property type="entry name" value="GLYCERATE 2-KINASE"/>
    <property type="match status" value="1"/>
</dbReference>
<dbReference type="RefSeq" id="WP_095833290.1">
    <property type="nucleotide sequence ID" value="NZ_CP014137.1"/>
</dbReference>
<protein>
    <submittedName>
        <fullName evidence="5">Glycerate kinase</fullName>
    </submittedName>
</protein>
<evidence type="ECO:0000256" key="1">
    <source>
        <dbReference type="ARBA" id="ARBA00006284"/>
    </source>
</evidence>